<keyword evidence="5" id="KW-0288">FMN</keyword>
<evidence type="ECO:0000256" key="6">
    <source>
        <dbReference type="ARBA" id="ARBA00022723"/>
    </source>
</evidence>
<comment type="cofactor">
    <cofactor evidence="2">
        <name>[4Fe-4S] cluster</name>
        <dbReference type="ChEBI" id="CHEBI:49883"/>
    </cofactor>
</comment>
<evidence type="ECO:0000256" key="5">
    <source>
        <dbReference type="ARBA" id="ARBA00022643"/>
    </source>
</evidence>
<comment type="cofactor">
    <cofactor evidence="1">
        <name>FMN</name>
        <dbReference type="ChEBI" id="CHEBI:58210"/>
    </cofactor>
</comment>
<dbReference type="InterPro" id="IPR051793">
    <property type="entry name" value="NADH:flavin_oxidoreductase"/>
</dbReference>
<dbReference type="PANTHER" id="PTHR42917:SF2">
    <property type="entry name" value="2,4-DIENOYL-COA REDUCTASE [(2E)-ENOYL-COA-PRODUCING]"/>
    <property type="match status" value="1"/>
</dbReference>
<dbReference type="KEGG" id="byl:A4V09_19675"/>
<dbReference type="Pfam" id="PF00724">
    <property type="entry name" value="Oxidored_FMN"/>
    <property type="match status" value="1"/>
</dbReference>
<evidence type="ECO:0000256" key="1">
    <source>
        <dbReference type="ARBA" id="ARBA00001917"/>
    </source>
</evidence>
<dbReference type="PRINTS" id="PR00368">
    <property type="entry name" value="FADPNR"/>
</dbReference>
<evidence type="ECO:0000256" key="4">
    <source>
        <dbReference type="ARBA" id="ARBA00022630"/>
    </source>
</evidence>
<dbReference type="AlphaFoldDB" id="A0A1C7IFX8"/>
<dbReference type="PANTHER" id="PTHR42917">
    <property type="entry name" value="2,4-DIENOYL-COA REDUCTASE"/>
    <property type="match status" value="1"/>
</dbReference>
<keyword evidence="6" id="KW-0479">Metal-binding</keyword>
<reference evidence="12" key="1">
    <citation type="submission" date="2017-04" db="EMBL/GenBank/DDBJ databases">
        <title>Complete Genome Sequences of Twelve Strains of a Stable Defined Moderately Diverse Mouse Microbiota 2 (sDMDMm2).</title>
        <authorList>
            <person name="Uchimura Y."/>
            <person name="Wyss M."/>
            <person name="Brugiroux S."/>
            <person name="Limenitakis J.P."/>
            <person name="Stecher B."/>
            <person name="McCoy K.D."/>
            <person name="Macpherson A.J."/>
        </authorList>
    </citation>
    <scope>NUCLEOTIDE SEQUENCE</scope>
    <source>
        <strain evidence="12">YL58</strain>
    </source>
</reference>
<dbReference type="Gene3D" id="3.20.20.70">
    <property type="entry name" value="Aldolase class I"/>
    <property type="match status" value="1"/>
</dbReference>
<evidence type="ECO:0000256" key="8">
    <source>
        <dbReference type="ARBA" id="ARBA00023004"/>
    </source>
</evidence>
<feature type="domain" description="FAD/NAD(P)-binding" evidence="11">
    <location>
        <begin position="395"/>
        <end position="617"/>
    </location>
</feature>
<dbReference type="InterPro" id="IPR036188">
    <property type="entry name" value="FAD/NAD-bd_sf"/>
</dbReference>
<evidence type="ECO:0000256" key="9">
    <source>
        <dbReference type="ARBA" id="ARBA00023014"/>
    </source>
</evidence>
<dbReference type="InterPro" id="IPR001155">
    <property type="entry name" value="OxRdtase_FMN_N"/>
</dbReference>
<dbReference type="CDD" id="cd02803">
    <property type="entry name" value="OYE_like_FMN_family"/>
    <property type="match status" value="1"/>
</dbReference>
<dbReference type="SUPFAM" id="SSF51905">
    <property type="entry name" value="FAD/NAD(P)-binding domain"/>
    <property type="match status" value="1"/>
</dbReference>
<dbReference type="GO" id="GO:0010181">
    <property type="term" value="F:FMN binding"/>
    <property type="evidence" value="ECO:0007669"/>
    <property type="project" value="InterPro"/>
</dbReference>
<dbReference type="InterPro" id="IPR023753">
    <property type="entry name" value="FAD/NAD-binding_dom"/>
</dbReference>
<keyword evidence="7" id="KW-0560">Oxidoreductase</keyword>
<evidence type="ECO:0000256" key="3">
    <source>
        <dbReference type="ARBA" id="ARBA00011048"/>
    </source>
</evidence>
<dbReference type="Pfam" id="PF07992">
    <property type="entry name" value="Pyr_redox_2"/>
    <property type="match status" value="1"/>
</dbReference>
<comment type="similarity">
    <text evidence="3">In the N-terminal section; belongs to the NADH:flavin oxidoreductase/NADH oxidase family.</text>
</comment>
<keyword evidence="13" id="KW-1185">Reference proteome</keyword>
<dbReference type="SUPFAM" id="SSF51395">
    <property type="entry name" value="FMN-linked oxidoreductases"/>
    <property type="match status" value="1"/>
</dbReference>
<keyword evidence="8" id="KW-0408">Iron</keyword>
<protein>
    <recommendedName>
        <fullName evidence="14">2,4-dienoyl-CoA reductase-like NADH-dependent reductase (Old Yellow Enzyme family)</fullName>
    </recommendedName>
</protein>
<accession>A0A1C7IFX8</accession>
<dbReference type="Gene3D" id="3.40.50.720">
    <property type="entry name" value="NAD(P)-binding Rossmann-like Domain"/>
    <property type="match status" value="1"/>
</dbReference>
<dbReference type="EMBL" id="CP015405">
    <property type="protein sequence ID" value="ANU77763.1"/>
    <property type="molecule type" value="Genomic_DNA"/>
</dbReference>
<dbReference type="GO" id="GO:0051536">
    <property type="term" value="F:iron-sulfur cluster binding"/>
    <property type="evidence" value="ECO:0007669"/>
    <property type="project" value="UniProtKB-KW"/>
</dbReference>
<sequence length="658" mass="71713">MKHYPYLFSPIKIGRLTLKNRICVSPMTITGRGEEKGYFAQDNIDFYTTLARGGAALLTIGETGIHSRTDACHPRMAHLDDPGLLPSLTRLVDSVHQYDTFVSIELVHSGRRAHPAYLPDNGEVWGPSPSVNHYGAKVKEMTEEMMNEIADAYAEAAFMAKFAGVDMVMIHGGHGWLLDQFLSPLNNKRTDEYGGSLENRARFPIMVLDRVRARCGRNFPIEYRISGSELIEGGLEEEEMAVFAHMIESKVDSFHVSVGSFHDPATMVRMFPGPFFPNGVNIPYAAAIKKAVSVPVTGIGGLSDPDDMEKLLEEEKVDMVAMGRQMIADPFLPKKALKGKSSEIAHCIRCMRCNSGALIPYVPYPNGVVYCSVNPVMGRLREIARENSFKTVEKKILIAGGGPAGMQAALGALERGHKVILCEASDSLGKTLSYSDHIEFKQDIRKFRDSLISRIEDSQVEVRMNTVVTPELIRSAEPDLVIGAIGGDPFIPPIEGIADNNVLYAASMHRSGAVPGNNTVIIGGGLMGCEEAIALAQDGKNVTIVEMTDIIAGEADGGLKQMIDEKIAYYKIPVLTGCSCRMITEDGAIVKNKDGEERMLAADSVLIAAGVRPKDSETNRLRDTCYDLGIDFIAVGDCKKTGRIREATASGYFAGRNA</sequence>
<proteinExistence type="inferred from homology"/>
<dbReference type="PRINTS" id="PR00469">
    <property type="entry name" value="PNDRDTASEII"/>
</dbReference>
<feature type="domain" description="NADH:flavin oxidoreductase/NADH oxidase N-terminal" evidence="10">
    <location>
        <begin position="7"/>
        <end position="340"/>
    </location>
</feature>
<keyword evidence="4" id="KW-0285">Flavoprotein</keyword>
<dbReference type="OrthoDB" id="9772736at2"/>
<dbReference type="Proteomes" id="UP000092574">
    <property type="component" value="Chromosome"/>
</dbReference>
<evidence type="ECO:0000313" key="13">
    <source>
        <dbReference type="Proteomes" id="UP000092574"/>
    </source>
</evidence>
<dbReference type="STRING" id="1796616.A4V09_19675"/>
<evidence type="ECO:0000256" key="7">
    <source>
        <dbReference type="ARBA" id="ARBA00023002"/>
    </source>
</evidence>
<dbReference type="InterPro" id="IPR013785">
    <property type="entry name" value="Aldolase_TIM"/>
</dbReference>
<name>A0A1C7IFX8_9FIRM</name>
<evidence type="ECO:0000313" key="12">
    <source>
        <dbReference type="EMBL" id="ANU77763.1"/>
    </source>
</evidence>
<dbReference type="RefSeq" id="WP_065543868.1">
    <property type="nucleotide sequence ID" value="NZ_CP015405.2"/>
</dbReference>
<evidence type="ECO:0000259" key="11">
    <source>
        <dbReference type="Pfam" id="PF07992"/>
    </source>
</evidence>
<organism evidence="12 13">
    <name type="scientific">Blautia pseudococcoides</name>
    <dbReference type="NCBI Taxonomy" id="1796616"/>
    <lineage>
        <taxon>Bacteria</taxon>
        <taxon>Bacillati</taxon>
        <taxon>Bacillota</taxon>
        <taxon>Clostridia</taxon>
        <taxon>Lachnospirales</taxon>
        <taxon>Lachnospiraceae</taxon>
        <taxon>Blautia</taxon>
    </lineage>
</organism>
<gene>
    <name evidence="12" type="ORF">A4V09_19675</name>
</gene>
<evidence type="ECO:0008006" key="14">
    <source>
        <dbReference type="Google" id="ProtNLM"/>
    </source>
</evidence>
<dbReference type="GO" id="GO:0016491">
    <property type="term" value="F:oxidoreductase activity"/>
    <property type="evidence" value="ECO:0007669"/>
    <property type="project" value="UniProtKB-KW"/>
</dbReference>
<evidence type="ECO:0000259" key="10">
    <source>
        <dbReference type="Pfam" id="PF00724"/>
    </source>
</evidence>
<dbReference type="Gene3D" id="3.50.50.60">
    <property type="entry name" value="FAD/NAD(P)-binding domain"/>
    <property type="match status" value="1"/>
</dbReference>
<keyword evidence="9" id="KW-0411">Iron-sulfur</keyword>
<dbReference type="GO" id="GO:0046872">
    <property type="term" value="F:metal ion binding"/>
    <property type="evidence" value="ECO:0007669"/>
    <property type="project" value="UniProtKB-KW"/>
</dbReference>
<evidence type="ECO:0000256" key="2">
    <source>
        <dbReference type="ARBA" id="ARBA00001966"/>
    </source>
</evidence>